<proteinExistence type="predicted"/>
<keyword evidence="3" id="KW-1185">Reference proteome</keyword>
<protein>
    <submittedName>
        <fullName evidence="2">AT-hook motif nuclear-localized protein 22-like</fullName>
    </submittedName>
</protein>
<organism evidence="2 3">
    <name type="scientific">Forsythia ovata</name>
    <dbReference type="NCBI Taxonomy" id="205694"/>
    <lineage>
        <taxon>Eukaryota</taxon>
        <taxon>Viridiplantae</taxon>
        <taxon>Streptophyta</taxon>
        <taxon>Embryophyta</taxon>
        <taxon>Tracheophyta</taxon>
        <taxon>Spermatophyta</taxon>
        <taxon>Magnoliopsida</taxon>
        <taxon>eudicotyledons</taxon>
        <taxon>Gunneridae</taxon>
        <taxon>Pentapetalae</taxon>
        <taxon>asterids</taxon>
        <taxon>lamiids</taxon>
        <taxon>Lamiales</taxon>
        <taxon>Oleaceae</taxon>
        <taxon>Forsythieae</taxon>
        <taxon>Forsythia</taxon>
    </lineage>
</organism>
<evidence type="ECO:0000313" key="2">
    <source>
        <dbReference type="EMBL" id="KAL2495637.1"/>
    </source>
</evidence>
<accession>A0ABD1S790</accession>
<reference evidence="3" key="1">
    <citation type="submission" date="2024-07" db="EMBL/GenBank/DDBJ databases">
        <title>Two chromosome-level genome assemblies of Korean endemic species Abeliophyllum distichum and Forsythia ovata (Oleaceae).</title>
        <authorList>
            <person name="Jang H."/>
        </authorList>
    </citation>
    <scope>NUCLEOTIDE SEQUENCE [LARGE SCALE GENOMIC DNA]</scope>
</reference>
<feature type="region of interest" description="Disordered" evidence="1">
    <location>
        <begin position="1"/>
        <end position="64"/>
    </location>
</feature>
<dbReference type="EMBL" id="JBFOLJ010000011">
    <property type="protein sequence ID" value="KAL2495637.1"/>
    <property type="molecule type" value="Genomic_DNA"/>
</dbReference>
<dbReference type="Proteomes" id="UP001604277">
    <property type="component" value="Unassembled WGS sequence"/>
</dbReference>
<comment type="caution">
    <text evidence="2">The sequence shown here is derived from an EMBL/GenBank/DDBJ whole genome shotgun (WGS) entry which is preliminary data.</text>
</comment>
<evidence type="ECO:0000256" key="1">
    <source>
        <dbReference type="SAM" id="MobiDB-lite"/>
    </source>
</evidence>
<name>A0ABD1S790_9LAMI</name>
<dbReference type="AlphaFoldDB" id="A0ABD1S790"/>
<evidence type="ECO:0000313" key="3">
    <source>
        <dbReference type="Proteomes" id="UP001604277"/>
    </source>
</evidence>
<sequence>MDQLTAQGRSLPPPFHARDLQLHHHPFQHRQQNLEDEQSKNSNINCSLKQDRDKNYSGSTTAAEEEELLPATTFSRLIICAEGPTESTGSVTYTGVRPFRLG</sequence>
<gene>
    <name evidence="2" type="ORF">Fot_39394</name>
</gene>